<organism evidence="5 6">
    <name type="scientific">Haloechinothrix salitolerans</name>
    <dbReference type="NCBI Taxonomy" id="926830"/>
    <lineage>
        <taxon>Bacteria</taxon>
        <taxon>Bacillati</taxon>
        <taxon>Actinomycetota</taxon>
        <taxon>Actinomycetes</taxon>
        <taxon>Pseudonocardiales</taxon>
        <taxon>Pseudonocardiaceae</taxon>
        <taxon>Haloechinothrix</taxon>
    </lineage>
</organism>
<dbReference type="GO" id="GO:0009002">
    <property type="term" value="F:serine-type D-Ala-D-Ala carboxypeptidase activity"/>
    <property type="evidence" value="ECO:0007669"/>
    <property type="project" value="UniProtKB-EC"/>
</dbReference>
<feature type="compositionally biased region" description="Low complexity" evidence="3">
    <location>
        <begin position="22"/>
        <end position="48"/>
    </location>
</feature>
<reference evidence="6" key="1">
    <citation type="journal article" date="2019" name="Int. J. Syst. Evol. Microbiol.">
        <title>The Global Catalogue of Microorganisms (GCM) 10K type strain sequencing project: providing services to taxonomists for standard genome sequencing and annotation.</title>
        <authorList>
            <consortium name="The Broad Institute Genomics Platform"/>
            <consortium name="The Broad Institute Genome Sequencing Center for Infectious Disease"/>
            <person name="Wu L."/>
            <person name="Ma J."/>
        </authorList>
    </citation>
    <scope>NUCLEOTIDE SEQUENCE [LARGE SCALE GENOMIC DNA]</scope>
    <source>
        <strain evidence="6">KCTC 32255</strain>
    </source>
</reference>
<keyword evidence="6" id="KW-1185">Reference proteome</keyword>
<comment type="similarity">
    <text evidence="1">Belongs to the peptidase S13 family.</text>
</comment>
<dbReference type="EMBL" id="JBHSXX010000001">
    <property type="protein sequence ID" value="MFC6866301.1"/>
    <property type="molecule type" value="Genomic_DNA"/>
</dbReference>
<accession>A0ABW2BTL8</accession>
<gene>
    <name evidence="5" type="primary">dacB</name>
    <name evidence="5" type="ORF">ACFQGD_04000</name>
</gene>
<dbReference type="InterPro" id="IPR012338">
    <property type="entry name" value="Beta-lactam/transpept-like"/>
</dbReference>
<feature type="compositionally biased region" description="Pro residues" evidence="3">
    <location>
        <begin position="90"/>
        <end position="100"/>
    </location>
</feature>
<dbReference type="EC" id="3.4.16.4" evidence="5"/>
<dbReference type="InterPro" id="IPR000667">
    <property type="entry name" value="Peptidase_S13"/>
</dbReference>
<dbReference type="SUPFAM" id="SSF56601">
    <property type="entry name" value="beta-lactamase/transpeptidase-like"/>
    <property type="match status" value="1"/>
</dbReference>
<dbReference type="PANTHER" id="PTHR30023">
    <property type="entry name" value="D-ALANYL-D-ALANINE CARBOXYPEPTIDASE"/>
    <property type="match status" value="1"/>
</dbReference>
<dbReference type="Proteomes" id="UP001596337">
    <property type="component" value="Unassembled WGS sequence"/>
</dbReference>
<evidence type="ECO:0000256" key="2">
    <source>
        <dbReference type="ARBA" id="ARBA00022801"/>
    </source>
</evidence>
<proteinExistence type="inferred from homology"/>
<name>A0ABW2BTL8_9PSEU</name>
<keyword evidence="2 5" id="KW-0378">Hydrolase</keyword>
<keyword evidence="4" id="KW-1133">Transmembrane helix</keyword>
<evidence type="ECO:0000256" key="1">
    <source>
        <dbReference type="ARBA" id="ARBA00006096"/>
    </source>
</evidence>
<evidence type="ECO:0000313" key="6">
    <source>
        <dbReference type="Proteomes" id="UP001596337"/>
    </source>
</evidence>
<dbReference type="PRINTS" id="PR00922">
    <property type="entry name" value="DADACBPTASE3"/>
</dbReference>
<keyword evidence="5" id="KW-0121">Carboxypeptidase</keyword>
<evidence type="ECO:0000313" key="5">
    <source>
        <dbReference type="EMBL" id="MFC6866301.1"/>
    </source>
</evidence>
<dbReference type="Pfam" id="PF02113">
    <property type="entry name" value="Peptidase_S13"/>
    <property type="match status" value="1"/>
</dbReference>
<dbReference type="PANTHER" id="PTHR30023:SF0">
    <property type="entry name" value="PENICILLIN-SENSITIVE CARBOXYPEPTIDASE A"/>
    <property type="match status" value="1"/>
</dbReference>
<sequence>MTGESGDRGTGGWPVDDQDAIAPPHSSSPSQGQASSPQGHAGSRQGRLPQPPPPQGQRPDQPYGQPQRPAPGPQGSGPGPGQHPHQPHWPQQPPPVPPAPTVAAPQRIEPQRQSRWGARSYTDGPSQEDTDPRWQSHPVHDFDAATDALPYPEHAPAGGAPNTAAAPHHADPSGTRDADDDRGSAVESPDHATDRATDPAGSTPDAAATVSAADVIGARRRGKKPLVITLVVLLLLGVVGGALVVPDVANRLALPWAPNAPQQPPPEPVAVSRSLMGPEEAVRAPTPAGVSAALEKAASSEALGTLSGSVVDPVTGTALWERDADKPLPPASTTKVLTAAAALLSIDHTATLTTRVVNGPDPGSVVLVAGGDPTLSSAGKGEDTLYTDAARLNDLVKQVRTSAGDVDTVYLDTSTYQGGRRAPGWEPGDAPSTYAAPIEPVMLDGGRTSLSNEDAPRTGDPAAALAAEFAKRLGASVGGSASASARDATVLGEVYSAPLTVLIADVLTASDNVLAEAVARQVALANDQPASFGGAATAIKRVLDDAGFDVSGVTLADGSGLSSKNAVPARLLTDIIAAAAGDPADPTTAKLRPLLTGLPVAGGTGTLIDRYGRESPGNGWVRAKTGTLSGVNTLAGVVLTKSGRLLVFSLMSSGTGPSSARPALDAVASALRGCGCR</sequence>
<evidence type="ECO:0000256" key="4">
    <source>
        <dbReference type="SAM" id="Phobius"/>
    </source>
</evidence>
<feature type="compositionally biased region" description="Low complexity" evidence="3">
    <location>
        <begin position="57"/>
        <end position="67"/>
    </location>
</feature>
<comment type="caution">
    <text evidence="5">The sequence shown here is derived from an EMBL/GenBank/DDBJ whole genome shotgun (WGS) entry which is preliminary data.</text>
</comment>
<keyword evidence="4" id="KW-0472">Membrane</keyword>
<feature type="region of interest" description="Disordered" evidence="3">
    <location>
        <begin position="1"/>
        <end position="208"/>
    </location>
</feature>
<keyword evidence="4" id="KW-0812">Transmembrane</keyword>
<feature type="compositionally biased region" description="Basic and acidic residues" evidence="3">
    <location>
        <begin position="130"/>
        <end position="143"/>
    </location>
</feature>
<evidence type="ECO:0000256" key="3">
    <source>
        <dbReference type="SAM" id="MobiDB-lite"/>
    </source>
</evidence>
<protein>
    <submittedName>
        <fullName evidence="5">D-alanyl-D-alanine carboxypeptidase/D-alanyl-D-alanine-endopeptidase</fullName>
        <ecNumber evidence="5">3.4.16.4</ecNumber>
    </submittedName>
</protein>
<dbReference type="RefSeq" id="WP_345400855.1">
    <property type="nucleotide sequence ID" value="NZ_BAABLA010000102.1"/>
</dbReference>
<feature type="compositionally biased region" description="Low complexity" evidence="3">
    <location>
        <begin position="154"/>
        <end position="167"/>
    </location>
</feature>
<feature type="transmembrane region" description="Helical" evidence="4">
    <location>
        <begin position="226"/>
        <end position="245"/>
    </location>
</feature>
<feature type="compositionally biased region" description="Basic and acidic residues" evidence="3">
    <location>
        <begin position="168"/>
        <end position="197"/>
    </location>
</feature>
<dbReference type="NCBIfam" id="TIGR00666">
    <property type="entry name" value="PBP4"/>
    <property type="match status" value="1"/>
</dbReference>
<dbReference type="Gene3D" id="3.40.710.10">
    <property type="entry name" value="DD-peptidase/beta-lactamase superfamily"/>
    <property type="match status" value="2"/>
</dbReference>
<keyword evidence="5" id="KW-0645">Protease</keyword>